<dbReference type="OrthoDB" id="2353623at2"/>
<dbReference type="RefSeq" id="WP_119969958.1">
    <property type="nucleotide sequence ID" value="NZ_CP032416.1"/>
</dbReference>
<dbReference type="Proteomes" id="UP000266301">
    <property type="component" value="Chromosome"/>
</dbReference>
<dbReference type="GO" id="GO:0005840">
    <property type="term" value="C:ribosome"/>
    <property type="evidence" value="ECO:0007669"/>
    <property type="project" value="UniProtKB-KW"/>
</dbReference>
<dbReference type="Gene3D" id="3.30.1330.30">
    <property type="match status" value="1"/>
</dbReference>
<sequence>MVSRLEGDKVIGIKQTIKAIKNCEVKTVYIAKDADEKLIRPVINLAEENALKIIYVPTMKELGHLCAIDVGASTVAILK</sequence>
<protein>
    <submittedName>
        <fullName evidence="2">50S ribosomal protein L7ae-like protein</fullName>
    </submittedName>
</protein>
<dbReference type="InterPro" id="IPR004038">
    <property type="entry name" value="Ribosomal_eL8/eL30/eS12/Gad45"/>
</dbReference>
<keyword evidence="2" id="KW-0689">Ribosomal protein</keyword>
<dbReference type="AlphaFoldDB" id="A0A386H0M5"/>
<evidence type="ECO:0000313" key="3">
    <source>
        <dbReference type="Proteomes" id="UP000266301"/>
    </source>
</evidence>
<name>A0A386H0M5_9CLOT</name>
<evidence type="ECO:0000313" key="2">
    <source>
        <dbReference type="EMBL" id="AYD39247.1"/>
    </source>
</evidence>
<keyword evidence="3" id="KW-1185">Reference proteome</keyword>
<dbReference type="KEGG" id="cfer:D4Z93_01280"/>
<gene>
    <name evidence="2" type="ORF">D4Z93_01280</name>
</gene>
<organism evidence="2 3">
    <name type="scientific">Clostridium fermenticellae</name>
    <dbReference type="NCBI Taxonomy" id="2068654"/>
    <lineage>
        <taxon>Bacteria</taxon>
        <taxon>Bacillati</taxon>
        <taxon>Bacillota</taxon>
        <taxon>Clostridia</taxon>
        <taxon>Eubacteriales</taxon>
        <taxon>Clostridiaceae</taxon>
        <taxon>Clostridium</taxon>
    </lineage>
</organism>
<dbReference type="Pfam" id="PF01248">
    <property type="entry name" value="Ribosomal_L7Ae"/>
    <property type="match status" value="1"/>
</dbReference>
<dbReference type="InterPro" id="IPR029064">
    <property type="entry name" value="Ribosomal_eL30-like_sf"/>
</dbReference>
<reference evidence="2 3" key="1">
    <citation type="journal article" date="2019" name="Int. J. Syst. Evol. Microbiol.">
        <title>Clostridium fermenticellae sp. nov., isolated from the mud in a fermentation cellar for the production of the Chinese liquor, baijiu.</title>
        <authorList>
            <person name="Xu P.X."/>
            <person name="Chai L.J."/>
            <person name="Qiu T."/>
            <person name="Zhang X.J."/>
            <person name="Lu Z.M."/>
            <person name="Xiao C."/>
            <person name="Wang S.T."/>
            <person name="Shen C.H."/>
            <person name="Shi J.S."/>
            <person name="Xu Z.H."/>
        </authorList>
    </citation>
    <scope>NUCLEOTIDE SEQUENCE [LARGE SCALE GENOMIC DNA]</scope>
    <source>
        <strain evidence="2 3">JN500901</strain>
    </source>
</reference>
<dbReference type="SUPFAM" id="SSF55315">
    <property type="entry name" value="L30e-like"/>
    <property type="match status" value="1"/>
</dbReference>
<dbReference type="EMBL" id="CP032416">
    <property type="protein sequence ID" value="AYD39247.1"/>
    <property type="molecule type" value="Genomic_DNA"/>
</dbReference>
<evidence type="ECO:0000259" key="1">
    <source>
        <dbReference type="Pfam" id="PF01248"/>
    </source>
</evidence>
<keyword evidence="2" id="KW-0687">Ribonucleoprotein</keyword>
<accession>A0A386H0M5</accession>
<feature type="domain" description="Ribosomal protein eL8/eL30/eS12/Gadd45" evidence="1">
    <location>
        <begin position="10"/>
        <end position="78"/>
    </location>
</feature>
<proteinExistence type="predicted"/>